<dbReference type="PANTHER" id="PTHR28037">
    <property type="entry name" value="ALCOHOL O-ACETYLTRANSFERASE 1-RELATED"/>
    <property type="match status" value="1"/>
</dbReference>
<name>Q8TRI2_METAC</name>
<dbReference type="HOGENOM" id="CLU_050810_0_0_2"/>
<evidence type="ECO:0000313" key="2">
    <source>
        <dbReference type="EMBL" id="AAM04615.1"/>
    </source>
</evidence>
<reference evidence="2 3" key="1">
    <citation type="journal article" date="2002" name="Genome Res.">
        <title>The genome of Methanosarcina acetivorans reveals extensive metabolic and physiological diversity.</title>
        <authorList>
            <person name="Galagan J.E."/>
            <person name="Nusbaum C."/>
            <person name="Roy A."/>
            <person name="Endrizzi M.G."/>
            <person name="Macdonald P."/>
            <person name="FitzHugh W."/>
            <person name="Calvo S."/>
            <person name="Engels R."/>
            <person name="Smirnov S."/>
            <person name="Atnoor D."/>
            <person name="Brown A."/>
            <person name="Allen N."/>
            <person name="Naylor J."/>
            <person name="Stange-Thomann N."/>
            <person name="DeArellano K."/>
            <person name="Johnson R."/>
            <person name="Linton L."/>
            <person name="McEwan P."/>
            <person name="McKernan K."/>
            <person name="Talamas J."/>
            <person name="Tirrell A."/>
            <person name="Ye W."/>
            <person name="Zimmer A."/>
            <person name="Barber R.D."/>
            <person name="Cann I."/>
            <person name="Graham D.E."/>
            <person name="Grahame D.A."/>
            <person name="Guss A."/>
            <person name="Hedderich R."/>
            <person name="Ingram-Smith C."/>
            <person name="Kuettner C.H."/>
            <person name="Krzycki J.A."/>
            <person name="Leigh J.A."/>
            <person name="Li W."/>
            <person name="Liu J."/>
            <person name="Mukhopadhyay B."/>
            <person name="Reeve J.N."/>
            <person name="Smith K."/>
            <person name="Springer T.A."/>
            <person name="Umayam L.A."/>
            <person name="White O."/>
            <person name="White R.H."/>
            <person name="de Macario E.C."/>
            <person name="Ferry J.G."/>
            <person name="Jarrell K.F."/>
            <person name="Jing H."/>
            <person name="Macario A.J.L."/>
            <person name="Paulsen I."/>
            <person name="Pritchett M."/>
            <person name="Sowers K.R."/>
            <person name="Swanson R.V."/>
            <person name="Zinder S.H."/>
            <person name="Lander E."/>
            <person name="Metcalf W.W."/>
            <person name="Birren B."/>
        </authorList>
    </citation>
    <scope>NUCLEOTIDE SEQUENCE [LARGE SCALE GENOMIC DNA]</scope>
    <source>
        <strain evidence="3">ATCC 35395 / DSM 2834 / JCM 12185 / C2A</strain>
    </source>
</reference>
<dbReference type="EnsemblBacteria" id="AAM04615">
    <property type="protein sequence ID" value="AAM04615"/>
    <property type="gene ID" value="MA_1194"/>
</dbReference>
<evidence type="ECO:0000259" key="1">
    <source>
        <dbReference type="Pfam" id="PF00668"/>
    </source>
</evidence>
<dbReference type="Gene3D" id="3.30.559.30">
    <property type="entry name" value="Nonribosomal peptide synthetase, condensation domain"/>
    <property type="match status" value="1"/>
</dbReference>
<dbReference type="Proteomes" id="UP000002487">
    <property type="component" value="Chromosome"/>
</dbReference>
<dbReference type="InterPro" id="IPR052058">
    <property type="entry name" value="Alcohol_O-acetyltransferase"/>
</dbReference>
<organism evidence="2 3">
    <name type="scientific">Methanosarcina acetivorans (strain ATCC 35395 / DSM 2834 / JCM 12185 / C2A)</name>
    <dbReference type="NCBI Taxonomy" id="188937"/>
    <lineage>
        <taxon>Archaea</taxon>
        <taxon>Methanobacteriati</taxon>
        <taxon>Methanobacteriota</taxon>
        <taxon>Stenosarchaea group</taxon>
        <taxon>Methanomicrobia</taxon>
        <taxon>Methanosarcinales</taxon>
        <taxon>Methanosarcinaceae</taxon>
        <taxon>Methanosarcina</taxon>
    </lineage>
</organism>
<dbReference type="STRING" id="188937.MA_1194"/>
<dbReference type="Gene3D" id="3.30.559.10">
    <property type="entry name" value="Chloramphenicol acetyltransferase-like domain"/>
    <property type="match status" value="1"/>
</dbReference>
<dbReference type="InterPro" id="IPR023213">
    <property type="entry name" value="CAT-like_dom_sf"/>
</dbReference>
<dbReference type="SUPFAM" id="SSF52777">
    <property type="entry name" value="CoA-dependent acyltransferases"/>
    <property type="match status" value="2"/>
</dbReference>
<dbReference type="EMBL" id="AE010299">
    <property type="protein sequence ID" value="AAM04615.1"/>
    <property type="molecule type" value="Genomic_DNA"/>
</dbReference>
<gene>
    <name evidence="2" type="ordered locus">MA_1194</name>
</gene>
<dbReference type="PANTHER" id="PTHR28037:SF1">
    <property type="entry name" value="ALCOHOL O-ACETYLTRANSFERASE 1-RELATED"/>
    <property type="match status" value="1"/>
</dbReference>
<sequence length="469" mass="52622">MAPQGSQKGNGSDPLPGLKNAGIGKKVCLEMKSQNIPQTMPVTSQDMFNYAARYGISNHTLQAVIHFKDKLDEAKLARAVRLSIDAEPVLGCFFVERENSPFWQRLFDPEKISWCRLEETKDREDSVMKFLLEPLNMDLDPQILALLLRYCQEDTLCIKLNHACCDGRSAREYLKLLAGLYTKLCRDPSFEPEPNVQGKRDQSAVLEAQGITELKSSLIPEETEPTWAFPWQRSAEQESMQFSVTRIPSGNFRNIAAYARAHGATINDIILTAYFRALFDMIEPKLYAPMEIQFTVDLRRYLPEEENISISNLSGIESLRLPGIKCESFTSTLERVVLAMKRIKIHFPGMQSALACELMRGMNSQEVLETVKKEWQTSLVSGKSSPMLTNLGVISPTPLFFGEVEAEDAYVVTPAFHAPAFMLGASTYNEVLTLTAGYYESATKKEDVDHFLDLVVGGLSSCDIRTDRA</sequence>
<keyword evidence="3" id="KW-1185">Reference proteome</keyword>
<protein>
    <recommendedName>
        <fullName evidence="1">Condensation domain-containing protein</fullName>
    </recommendedName>
</protein>
<accession>Q8TRI2</accession>
<dbReference type="InParanoid" id="Q8TRI2"/>
<dbReference type="Pfam" id="PF00668">
    <property type="entry name" value="Condensation"/>
    <property type="match status" value="1"/>
</dbReference>
<dbReference type="AlphaFoldDB" id="Q8TRI2"/>
<evidence type="ECO:0000313" key="3">
    <source>
        <dbReference type="Proteomes" id="UP000002487"/>
    </source>
</evidence>
<dbReference type="KEGG" id="mac:MA_1194"/>
<proteinExistence type="predicted"/>
<dbReference type="InterPro" id="IPR001242">
    <property type="entry name" value="Condensation_dom"/>
</dbReference>
<feature type="domain" description="Condensation" evidence="1">
    <location>
        <begin position="60"/>
        <end position="277"/>
    </location>
</feature>
<dbReference type="GO" id="GO:0003824">
    <property type="term" value="F:catalytic activity"/>
    <property type="evidence" value="ECO:0007669"/>
    <property type="project" value="InterPro"/>
</dbReference>